<evidence type="ECO:0000256" key="2">
    <source>
        <dbReference type="ARBA" id="ARBA00010581"/>
    </source>
</evidence>
<feature type="domain" description="Heme-copper oxidase subunit III family profile" evidence="11">
    <location>
        <begin position="22"/>
        <end position="197"/>
    </location>
</feature>
<evidence type="ECO:0000259" key="11">
    <source>
        <dbReference type="PROSITE" id="PS50253"/>
    </source>
</evidence>
<keyword evidence="4 9" id="KW-0812">Transmembrane</keyword>
<evidence type="ECO:0000256" key="8">
    <source>
        <dbReference type="ARBA" id="ARBA00047816"/>
    </source>
</evidence>
<feature type="transmembrane region" description="Helical" evidence="10">
    <location>
        <begin position="21"/>
        <end position="41"/>
    </location>
</feature>
<dbReference type="EMBL" id="MVHG01000072">
    <property type="protein sequence ID" value="ORA09797.1"/>
    <property type="molecule type" value="Genomic_DNA"/>
</dbReference>
<feature type="transmembrane region" description="Helical" evidence="10">
    <location>
        <begin position="130"/>
        <end position="156"/>
    </location>
</feature>
<dbReference type="InterPro" id="IPR035973">
    <property type="entry name" value="Cyt_c_oxidase_su3-like_sf"/>
</dbReference>
<gene>
    <name evidence="12" type="ORF">BST14_21375</name>
</gene>
<feature type="transmembrane region" description="Helical" evidence="10">
    <location>
        <begin position="177"/>
        <end position="196"/>
    </location>
</feature>
<evidence type="ECO:0000256" key="9">
    <source>
        <dbReference type="RuleBase" id="RU003376"/>
    </source>
</evidence>
<dbReference type="InterPro" id="IPR024791">
    <property type="entry name" value="Cyt_c/ubiquinol_Oxase_su3"/>
</dbReference>
<evidence type="ECO:0000256" key="7">
    <source>
        <dbReference type="ARBA" id="ARBA00031400"/>
    </source>
</evidence>
<dbReference type="GO" id="GO:0005886">
    <property type="term" value="C:plasma membrane"/>
    <property type="evidence" value="ECO:0007669"/>
    <property type="project" value="UniProtKB-SubCell"/>
</dbReference>
<dbReference type="PANTHER" id="PTHR11403:SF6">
    <property type="entry name" value="NITRIC OXIDE REDUCTASE SUBUNIT E"/>
    <property type="match status" value="1"/>
</dbReference>
<evidence type="ECO:0000256" key="10">
    <source>
        <dbReference type="SAM" id="Phobius"/>
    </source>
</evidence>
<comment type="caution">
    <text evidence="12">The sequence shown here is derived from an EMBL/GenBank/DDBJ whole genome shotgun (WGS) entry which is preliminary data.</text>
</comment>
<keyword evidence="13" id="KW-1185">Reference proteome</keyword>
<dbReference type="PROSITE" id="PS50253">
    <property type="entry name" value="COX3"/>
    <property type="match status" value="1"/>
</dbReference>
<protein>
    <recommendedName>
        <fullName evidence="3">Probable cytochrome c oxidase subunit 3</fullName>
    </recommendedName>
    <alternativeName>
        <fullName evidence="7">Cytochrome aa3 subunit 3</fullName>
    </alternativeName>
</protein>
<dbReference type="OrthoDB" id="9810850at2"/>
<evidence type="ECO:0000256" key="5">
    <source>
        <dbReference type="ARBA" id="ARBA00022989"/>
    </source>
</evidence>
<dbReference type="PANTHER" id="PTHR11403">
    <property type="entry name" value="CYTOCHROME C OXIDASE SUBUNIT III"/>
    <property type="match status" value="1"/>
</dbReference>
<comment type="subcellular location">
    <subcellularLocation>
        <location evidence="9">Cell membrane</location>
        <topology evidence="9">Multi-pass membrane protein</topology>
    </subcellularLocation>
    <subcellularLocation>
        <location evidence="1">Membrane</location>
        <topology evidence="1">Multi-pass membrane protein</topology>
    </subcellularLocation>
</comment>
<feature type="transmembrane region" description="Helical" evidence="10">
    <location>
        <begin position="61"/>
        <end position="79"/>
    </location>
</feature>
<dbReference type="AlphaFoldDB" id="A0A1W9Z9H9"/>
<dbReference type="InterPro" id="IPR013833">
    <property type="entry name" value="Cyt_c_oxidase_su3_a-hlx"/>
</dbReference>
<name>A0A1W9Z9H9_MYCAI</name>
<evidence type="ECO:0000256" key="1">
    <source>
        <dbReference type="ARBA" id="ARBA00004141"/>
    </source>
</evidence>
<organism evidence="12 13">
    <name type="scientific">Mycobacterium arosiense ATCC BAA-1401 = DSM 45069</name>
    <dbReference type="NCBI Taxonomy" id="1265311"/>
    <lineage>
        <taxon>Bacteria</taxon>
        <taxon>Bacillati</taxon>
        <taxon>Actinomycetota</taxon>
        <taxon>Actinomycetes</taxon>
        <taxon>Mycobacteriales</taxon>
        <taxon>Mycobacteriaceae</taxon>
        <taxon>Mycobacterium</taxon>
        <taxon>Mycobacterium avium complex (MAC)</taxon>
    </lineage>
</organism>
<evidence type="ECO:0000256" key="6">
    <source>
        <dbReference type="ARBA" id="ARBA00023136"/>
    </source>
</evidence>
<evidence type="ECO:0000256" key="3">
    <source>
        <dbReference type="ARBA" id="ARBA00022347"/>
    </source>
</evidence>
<comment type="catalytic activity">
    <reaction evidence="8">
        <text>4 Fe(II)-[cytochrome c] + O2 + 8 H(+)(in) = 4 Fe(III)-[cytochrome c] + 2 H2O + 4 H(+)(out)</text>
        <dbReference type="Rhea" id="RHEA:11436"/>
        <dbReference type="Rhea" id="RHEA-COMP:10350"/>
        <dbReference type="Rhea" id="RHEA-COMP:14399"/>
        <dbReference type="ChEBI" id="CHEBI:15377"/>
        <dbReference type="ChEBI" id="CHEBI:15378"/>
        <dbReference type="ChEBI" id="CHEBI:15379"/>
        <dbReference type="ChEBI" id="CHEBI:29033"/>
        <dbReference type="ChEBI" id="CHEBI:29034"/>
        <dbReference type="EC" id="7.1.1.9"/>
    </reaction>
</comment>
<dbReference type="Proteomes" id="UP000192707">
    <property type="component" value="Unassembled WGS sequence"/>
</dbReference>
<keyword evidence="5 10" id="KW-1133">Transmembrane helix</keyword>
<dbReference type="RefSeq" id="WP_083066360.1">
    <property type="nucleotide sequence ID" value="NZ_MVHG01000072.1"/>
</dbReference>
<evidence type="ECO:0000313" key="12">
    <source>
        <dbReference type="EMBL" id="ORA09797.1"/>
    </source>
</evidence>
<comment type="similarity">
    <text evidence="2 9">Belongs to the cytochrome c oxidase subunit 3 family.</text>
</comment>
<dbReference type="GO" id="GO:0004129">
    <property type="term" value="F:cytochrome-c oxidase activity"/>
    <property type="evidence" value="ECO:0007669"/>
    <property type="project" value="UniProtKB-EC"/>
</dbReference>
<reference evidence="12 13" key="1">
    <citation type="submission" date="2016-12" db="EMBL/GenBank/DDBJ databases">
        <title>The new phylogeny of genus Mycobacterium.</title>
        <authorList>
            <person name="Tortoli E."/>
            <person name="Trovato A."/>
            <person name="Cirillo D.M."/>
        </authorList>
    </citation>
    <scope>NUCLEOTIDE SEQUENCE [LARGE SCALE GENOMIC DNA]</scope>
    <source>
        <strain evidence="12 13">DSM 45069</strain>
    </source>
</reference>
<proteinExistence type="inferred from homology"/>
<keyword evidence="6 10" id="KW-0472">Membrane</keyword>
<evidence type="ECO:0000313" key="13">
    <source>
        <dbReference type="Proteomes" id="UP000192707"/>
    </source>
</evidence>
<dbReference type="GO" id="GO:0019646">
    <property type="term" value="P:aerobic electron transport chain"/>
    <property type="evidence" value="ECO:0007669"/>
    <property type="project" value="InterPro"/>
</dbReference>
<evidence type="ECO:0000256" key="4">
    <source>
        <dbReference type="ARBA" id="ARBA00022692"/>
    </source>
</evidence>
<dbReference type="Pfam" id="PF00510">
    <property type="entry name" value="COX3"/>
    <property type="match status" value="1"/>
</dbReference>
<dbReference type="InterPro" id="IPR000298">
    <property type="entry name" value="Cyt_c_oxidase-like_su3"/>
</dbReference>
<accession>A0A1W9Z9H9</accession>
<dbReference type="Gene3D" id="1.20.120.80">
    <property type="entry name" value="Cytochrome c oxidase, subunit III, four-helix bundle"/>
    <property type="match status" value="1"/>
</dbReference>
<feature type="transmembrane region" description="Helical" evidence="10">
    <location>
        <begin position="91"/>
        <end position="110"/>
    </location>
</feature>
<dbReference type="SUPFAM" id="SSF81452">
    <property type="entry name" value="Cytochrome c oxidase subunit III-like"/>
    <property type="match status" value="1"/>
</dbReference>
<sequence>MRPTVGEHSSVRPTTHVPGEPGVWIFLFGDMVVFGVFFATFMYQRAQAPELFDTSRHTLSIGIGLTNTLVLLISSLLVVTAVRGIRQSQRGAAQLMLAGALACGLIFIGLKCVEYTAKVTAGHVPTENNFYLYFFILTGLHLFHVLIGAGVLILLLTQARRGSLSATRMAVVEGGGCFWHLVDLLWIILFALLYLVS</sequence>